<dbReference type="AlphaFoldDB" id="A0A5S3YYT3"/>
<accession>A0A5S3YYT3</accession>
<dbReference type="RefSeq" id="WP_138565937.1">
    <property type="nucleotide sequence ID" value="NZ_PNCM01000002.1"/>
</dbReference>
<dbReference type="OrthoDB" id="236568at2"/>
<name>A0A5S3YYT3_9GAMM</name>
<comment type="caution">
    <text evidence="2">The sequence shown here is derived from an EMBL/GenBank/DDBJ whole genome shotgun (WGS) entry which is preliminary data.</text>
</comment>
<keyword evidence="1" id="KW-0472">Membrane</keyword>
<evidence type="ECO:0000313" key="2">
    <source>
        <dbReference type="EMBL" id="TMP84161.1"/>
    </source>
</evidence>
<keyword evidence="1" id="KW-0812">Transmembrane</keyword>
<protein>
    <submittedName>
        <fullName evidence="2">Uncharacterized protein</fullName>
    </submittedName>
</protein>
<evidence type="ECO:0000313" key="3">
    <source>
        <dbReference type="Proteomes" id="UP000307362"/>
    </source>
</evidence>
<reference evidence="3" key="2">
    <citation type="submission" date="2019-06" db="EMBL/GenBank/DDBJ databases">
        <title>Co-occurence of chitin degradation, pigmentation and bioactivity in marine Pseudoalteromonas.</title>
        <authorList>
            <person name="Sonnenschein E.C."/>
            <person name="Bech P.K."/>
        </authorList>
    </citation>
    <scope>NUCLEOTIDE SEQUENCE [LARGE SCALE GENOMIC DNA]</scope>
    <source>
        <strain evidence="3">S1189</strain>
    </source>
</reference>
<dbReference type="EMBL" id="PNCM01000002">
    <property type="protein sequence ID" value="TMP84161.1"/>
    <property type="molecule type" value="Genomic_DNA"/>
</dbReference>
<sequence>MELVNSLLVFLLIIFAVYAVVKELLCYRELIEKSKNNKEYTNVVNIEAYLECKAIGYHEDARKSDSLASQIVMLRKHDEAIEKLHKSKGD</sequence>
<feature type="transmembrane region" description="Helical" evidence="1">
    <location>
        <begin position="6"/>
        <end position="25"/>
    </location>
</feature>
<proteinExistence type="predicted"/>
<reference evidence="2 3" key="1">
    <citation type="submission" date="2017-12" db="EMBL/GenBank/DDBJ databases">
        <authorList>
            <person name="Paulsen S."/>
            <person name="Gram L.K."/>
        </authorList>
    </citation>
    <scope>NUCLEOTIDE SEQUENCE [LARGE SCALE GENOMIC DNA]</scope>
    <source>
        <strain evidence="2 3">S1189</strain>
    </source>
</reference>
<evidence type="ECO:0000256" key="1">
    <source>
        <dbReference type="SAM" id="Phobius"/>
    </source>
</evidence>
<keyword evidence="1" id="KW-1133">Transmembrane helix</keyword>
<dbReference type="Proteomes" id="UP000307362">
    <property type="component" value="Unassembled WGS sequence"/>
</dbReference>
<gene>
    <name evidence="2" type="ORF">CWB73_00395</name>
</gene>
<organism evidence="2 3">
    <name type="scientific">Pseudoalteromonas phenolica</name>
    <dbReference type="NCBI Taxonomy" id="161398"/>
    <lineage>
        <taxon>Bacteria</taxon>
        <taxon>Pseudomonadati</taxon>
        <taxon>Pseudomonadota</taxon>
        <taxon>Gammaproteobacteria</taxon>
        <taxon>Alteromonadales</taxon>
        <taxon>Pseudoalteromonadaceae</taxon>
        <taxon>Pseudoalteromonas</taxon>
    </lineage>
</organism>